<keyword evidence="2" id="KW-1015">Disulfide bond</keyword>
<feature type="chain" id="PRO_5013668261" description="UPAR/Ly6 domain-containing protein" evidence="3">
    <location>
        <begin position="19"/>
        <end position="123"/>
    </location>
</feature>
<feature type="domain" description="UPAR/Ly6" evidence="4">
    <location>
        <begin position="18"/>
        <end position="101"/>
    </location>
</feature>
<dbReference type="SUPFAM" id="SSF57302">
    <property type="entry name" value="Snake toxin-like"/>
    <property type="match status" value="1"/>
</dbReference>
<evidence type="ECO:0000259" key="4">
    <source>
        <dbReference type="Pfam" id="PF00021"/>
    </source>
</evidence>
<protein>
    <recommendedName>
        <fullName evidence="4">UPAR/Ly6 domain-containing protein</fullName>
    </recommendedName>
</protein>
<dbReference type="PANTHER" id="PTHR10036">
    <property type="entry name" value="CD59 GLYCOPROTEIN"/>
    <property type="match status" value="1"/>
</dbReference>
<dbReference type="EMBL" id="KV929814">
    <property type="protein sequence ID" value="PIO33833.1"/>
    <property type="molecule type" value="Genomic_DNA"/>
</dbReference>
<dbReference type="InterPro" id="IPR045860">
    <property type="entry name" value="Snake_toxin-like_sf"/>
</dbReference>
<proteinExistence type="predicted"/>
<dbReference type="AlphaFoldDB" id="A0A2G9S310"/>
<keyword evidence="6" id="KW-1185">Reference proteome</keyword>
<name>A0A2G9S310_AQUCT</name>
<evidence type="ECO:0000313" key="5">
    <source>
        <dbReference type="EMBL" id="PIO33833.1"/>
    </source>
</evidence>
<evidence type="ECO:0000256" key="3">
    <source>
        <dbReference type="SAM" id="SignalP"/>
    </source>
</evidence>
<evidence type="ECO:0000256" key="2">
    <source>
        <dbReference type="ARBA" id="ARBA00023157"/>
    </source>
</evidence>
<reference evidence="6" key="1">
    <citation type="journal article" date="2017" name="Nat. Commun.">
        <title>The North American bullfrog draft genome provides insight into hormonal regulation of long noncoding RNA.</title>
        <authorList>
            <person name="Hammond S.A."/>
            <person name="Warren R.L."/>
            <person name="Vandervalk B.P."/>
            <person name="Kucuk E."/>
            <person name="Khan H."/>
            <person name="Gibb E.A."/>
            <person name="Pandoh P."/>
            <person name="Kirk H."/>
            <person name="Zhao Y."/>
            <person name="Jones M."/>
            <person name="Mungall A.J."/>
            <person name="Coope R."/>
            <person name="Pleasance S."/>
            <person name="Moore R.A."/>
            <person name="Holt R.A."/>
            <person name="Round J.M."/>
            <person name="Ohora S."/>
            <person name="Walle B.V."/>
            <person name="Veldhoen N."/>
            <person name="Helbing C.C."/>
            <person name="Birol I."/>
        </authorList>
    </citation>
    <scope>NUCLEOTIDE SEQUENCE [LARGE SCALE GENOMIC DNA]</scope>
</reference>
<gene>
    <name evidence="5" type="ORF">AB205_0185350</name>
</gene>
<dbReference type="OrthoDB" id="8919691at2759"/>
<keyword evidence="1 3" id="KW-0732">Signal</keyword>
<dbReference type="Gene3D" id="2.10.60.10">
    <property type="entry name" value="CD59"/>
    <property type="match status" value="1"/>
</dbReference>
<evidence type="ECO:0000313" key="6">
    <source>
        <dbReference type="Proteomes" id="UP000228934"/>
    </source>
</evidence>
<sequence length="123" mass="13305">MKLLVAVTLFLLIHSGGSLRCYTCLFPTLSPMDCIKFPVKCLPSERCLFSTATGKTKNFPFVLHEMSCAPNSLCGISGQKNTLGINVTYENTCCDTDLCNAGTAITTTLSFALLPPLLHQLLV</sequence>
<evidence type="ECO:0000256" key="1">
    <source>
        <dbReference type="ARBA" id="ARBA00022729"/>
    </source>
</evidence>
<organism evidence="5 6">
    <name type="scientific">Aquarana catesbeiana</name>
    <name type="common">American bullfrog</name>
    <name type="synonym">Rana catesbeiana</name>
    <dbReference type="NCBI Taxonomy" id="8400"/>
    <lineage>
        <taxon>Eukaryota</taxon>
        <taxon>Metazoa</taxon>
        <taxon>Chordata</taxon>
        <taxon>Craniata</taxon>
        <taxon>Vertebrata</taxon>
        <taxon>Euteleostomi</taxon>
        <taxon>Amphibia</taxon>
        <taxon>Batrachia</taxon>
        <taxon>Anura</taxon>
        <taxon>Neobatrachia</taxon>
        <taxon>Ranoidea</taxon>
        <taxon>Ranidae</taxon>
        <taxon>Aquarana</taxon>
    </lineage>
</organism>
<dbReference type="InterPro" id="IPR016054">
    <property type="entry name" value="LY6_UPA_recep-like"/>
</dbReference>
<dbReference type="Proteomes" id="UP000228934">
    <property type="component" value="Unassembled WGS sequence"/>
</dbReference>
<dbReference type="Pfam" id="PF00021">
    <property type="entry name" value="UPAR_LY6"/>
    <property type="match status" value="1"/>
</dbReference>
<accession>A0A2G9S310</accession>
<feature type="signal peptide" evidence="3">
    <location>
        <begin position="1"/>
        <end position="18"/>
    </location>
</feature>